<keyword evidence="3" id="KW-1185">Reference proteome</keyword>
<gene>
    <name evidence="2" type="ORF">B7P43_G01422</name>
</gene>
<feature type="region of interest" description="Disordered" evidence="1">
    <location>
        <begin position="37"/>
        <end position="58"/>
    </location>
</feature>
<sequence>MDKVALGQVFTEYFGSPANPHSIKFSISIITSTGTIGHTEADVPRGPNMDSTSHYIKS</sequence>
<organism evidence="2 3">
    <name type="scientific">Cryptotermes secundus</name>
    <dbReference type="NCBI Taxonomy" id="105785"/>
    <lineage>
        <taxon>Eukaryota</taxon>
        <taxon>Metazoa</taxon>
        <taxon>Ecdysozoa</taxon>
        <taxon>Arthropoda</taxon>
        <taxon>Hexapoda</taxon>
        <taxon>Insecta</taxon>
        <taxon>Pterygota</taxon>
        <taxon>Neoptera</taxon>
        <taxon>Polyneoptera</taxon>
        <taxon>Dictyoptera</taxon>
        <taxon>Blattodea</taxon>
        <taxon>Blattoidea</taxon>
        <taxon>Termitoidae</taxon>
        <taxon>Kalotermitidae</taxon>
        <taxon>Cryptotermitinae</taxon>
        <taxon>Cryptotermes</taxon>
    </lineage>
</organism>
<evidence type="ECO:0000256" key="1">
    <source>
        <dbReference type="SAM" id="MobiDB-lite"/>
    </source>
</evidence>
<evidence type="ECO:0000313" key="3">
    <source>
        <dbReference type="Proteomes" id="UP000235965"/>
    </source>
</evidence>
<evidence type="ECO:0000313" key="2">
    <source>
        <dbReference type="EMBL" id="PNF34945.1"/>
    </source>
</evidence>
<dbReference type="Proteomes" id="UP000235965">
    <property type="component" value="Unassembled WGS sequence"/>
</dbReference>
<dbReference type="AlphaFoldDB" id="A0A2J7R279"/>
<dbReference type="EMBL" id="NEVH01008200">
    <property type="protein sequence ID" value="PNF34945.1"/>
    <property type="molecule type" value="Genomic_DNA"/>
</dbReference>
<name>A0A2J7R279_9NEOP</name>
<proteinExistence type="predicted"/>
<protein>
    <submittedName>
        <fullName evidence="2">Uncharacterized protein</fullName>
    </submittedName>
</protein>
<comment type="caution">
    <text evidence="2">The sequence shown here is derived from an EMBL/GenBank/DDBJ whole genome shotgun (WGS) entry which is preliminary data.</text>
</comment>
<feature type="compositionally biased region" description="Polar residues" evidence="1">
    <location>
        <begin position="49"/>
        <end position="58"/>
    </location>
</feature>
<reference evidence="2 3" key="1">
    <citation type="submission" date="2017-12" db="EMBL/GenBank/DDBJ databases">
        <title>Hemimetabolous genomes reveal molecular basis of termite eusociality.</title>
        <authorList>
            <person name="Harrison M.C."/>
            <person name="Jongepier E."/>
            <person name="Robertson H.M."/>
            <person name="Arning N."/>
            <person name="Bitard-Feildel T."/>
            <person name="Chao H."/>
            <person name="Childers C.P."/>
            <person name="Dinh H."/>
            <person name="Doddapaneni H."/>
            <person name="Dugan S."/>
            <person name="Gowin J."/>
            <person name="Greiner C."/>
            <person name="Han Y."/>
            <person name="Hu H."/>
            <person name="Hughes D.S.T."/>
            <person name="Huylmans A.-K."/>
            <person name="Kemena C."/>
            <person name="Kremer L.P.M."/>
            <person name="Lee S.L."/>
            <person name="Lopez-Ezquerra A."/>
            <person name="Mallet L."/>
            <person name="Monroy-Kuhn J.M."/>
            <person name="Moser A."/>
            <person name="Murali S.C."/>
            <person name="Muzny D.M."/>
            <person name="Otani S."/>
            <person name="Piulachs M.-D."/>
            <person name="Poelchau M."/>
            <person name="Qu J."/>
            <person name="Schaub F."/>
            <person name="Wada-Katsumata A."/>
            <person name="Worley K.C."/>
            <person name="Xie Q."/>
            <person name="Ylla G."/>
            <person name="Poulsen M."/>
            <person name="Gibbs R.A."/>
            <person name="Schal C."/>
            <person name="Richards S."/>
            <person name="Belles X."/>
            <person name="Korb J."/>
            <person name="Bornberg-Bauer E."/>
        </authorList>
    </citation>
    <scope>NUCLEOTIDE SEQUENCE [LARGE SCALE GENOMIC DNA]</scope>
    <source>
        <tissue evidence="2">Whole body</tissue>
    </source>
</reference>
<dbReference type="InParanoid" id="A0A2J7R279"/>
<accession>A0A2J7R279</accession>